<evidence type="ECO:0000256" key="14">
    <source>
        <dbReference type="PROSITE-ProRule" id="PRU10141"/>
    </source>
</evidence>
<dbReference type="Pfam" id="PF03661">
    <property type="entry name" value="TMEM33_Pom33"/>
    <property type="match status" value="1"/>
</dbReference>
<dbReference type="AlphaFoldDB" id="A0A8J5G7Z7"/>
<evidence type="ECO:0000256" key="4">
    <source>
        <dbReference type="ARBA" id="ARBA00022527"/>
    </source>
</evidence>
<evidence type="ECO:0000256" key="15">
    <source>
        <dbReference type="SAM" id="MobiDB-lite"/>
    </source>
</evidence>
<dbReference type="FunFam" id="1.10.510.10:FF:000173">
    <property type="entry name" value="proline-rich receptor-like protein kinase PERK8"/>
    <property type="match status" value="1"/>
</dbReference>
<comment type="caution">
    <text evidence="18">The sequence shown here is derived from an EMBL/GenBank/DDBJ whole genome shotgun (WGS) entry which is preliminary data.</text>
</comment>
<evidence type="ECO:0000256" key="1">
    <source>
        <dbReference type="ARBA" id="ARBA00004162"/>
    </source>
</evidence>
<dbReference type="Gene3D" id="3.30.200.20">
    <property type="entry name" value="Phosphorylase Kinase, domain 1"/>
    <property type="match status" value="1"/>
</dbReference>
<dbReference type="PROSITE" id="PS50011">
    <property type="entry name" value="PROTEIN_KINASE_DOM"/>
    <property type="match status" value="1"/>
</dbReference>
<feature type="region of interest" description="Disordered" evidence="15">
    <location>
        <begin position="15"/>
        <end position="84"/>
    </location>
</feature>
<sequence>MRVILWKKKMEAFYYTSPPPPPLDALSPPPSLESGYSIPSTPPSSPPLSPPTHASRPPSALPDDYFSPPSLSTPPPPAIAAPPPALLLSPPPAVIPPMTPIYYQSPPPPPLSFAPPPSSPPPSHTNSSPFSSRSNATSPVSSNMTRRSPPSRFLPPPGMTHHVPWNNASSRSSMSTAATVVTFAIVAGIVMLSFVGAAVWLVKKRKKPLQPTSHGGDITMAPSVSTLTPEVYPHARSPPYPLVRYSPEAGSGIPFSLLESGLGHTKLWFTLDELSMITDNFSPQNLLGEGGSGCVYKGYLIDGREVAVKQLKVSGAQGELHFRAEVDTISRAHHRHLVSLVGYCVSENERLLVYDYVPNRTLYYHLHAKGRPVMQWSKRLKVAAGAARGIAYLHEDCHPRIIHRDIKSSNILLDYNFEAKVSDFGLARSAMDENTHVSTRVMGTFGYLAPEYATSGKLTAKSDVYSFGVVLLELITGRKPVDSSQPLGDECLAEWARPLLIQALENGDFRCLPDPRLDGNYDNDEMFQIIEVAAACIRHSSTMRPRMTQVVRALDGLTDFDINNGVPPGQSDSFNSPKSEEIRMFQRMGFGSEDYNTAFVLIGQETSVLLLLAAVLRRLDRSLSAKSSLANKSRGRRRRGFGSAGRWTTMGEEQDPQRLKRIAAAAYDYDMDPRWAEYWSNILIPPHKASRSDVVDHFKRKFYQRFIDPELVVEAMASTSASKSSRAAERPSAQTTESSRASERHSSQSSAQNVRPQNSGSSGGAAGTAASTGRSASSLRLDQRSIHFSLEAWVLVVAVLGVLPVVPRNFSNKAYRLSLLGTACSSVYSLYTLYGKPRAWNLPAIQTWFQTLIGAKDFVHLIYCVTLVTAQLHFKFALIPVFCWSLEHVAKFLRRNFAHSSLYRKYLEEPCVWVEANGTTLTILSSNAEIGLGFLLILSLFSLVYTLYSFFFLLSLLKLMYHVPATSGYHQSVWARIGRTVNPYIYRYAPFLNSPISAVQRWWFR</sequence>
<keyword evidence="5" id="KW-0808">Transferase</keyword>
<dbReference type="FunFam" id="3.30.200.20:FF:000162">
    <property type="entry name" value="Adenine nucleotide alpha hydrolase-like domain kinase"/>
    <property type="match status" value="1"/>
</dbReference>
<feature type="region of interest" description="Disordered" evidence="15">
    <location>
        <begin position="720"/>
        <end position="771"/>
    </location>
</feature>
<dbReference type="PANTHER" id="PTHR47982:SF32">
    <property type="entry name" value="NON-SPECIFIC SERINE_THREONINE PROTEIN KINASE"/>
    <property type="match status" value="1"/>
</dbReference>
<dbReference type="InterPro" id="IPR047117">
    <property type="entry name" value="PERK1-13-like"/>
</dbReference>
<keyword evidence="11 16" id="KW-0472">Membrane</keyword>
<feature type="compositionally biased region" description="Pro residues" evidence="15">
    <location>
        <begin position="17"/>
        <end position="31"/>
    </location>
</feature>
<dbReference type="Gene3D" id="1.10.510.10">
    <property type="entry name" value="Transferase(Phosphotransferase) domain 1"/>
    <property type="match status" value="1"/>
</dbReference>
<evidence type="ECO:0000256" key="12">
    <source>
        <dbReference type="ARBA" id="ARBA00047899"/>
    </source>
</evidence>
<dbReference type="Pfam" id="PF07714">
    <property type="entry name" value="PK_Tyr_Ser-Thr"/>
    <property type="match status" value="1"/>
</dbReference>
<dbReference type="InterPro" id="IPR011009">
    <property type="entry name" value="Kinase-like_dom_sf"/>
</dbReference>
<keyword evidence="8" id="KW-0418">Kinase</keyword>
<evidence type="ECO:0000256" key="13">
    <source>
        <dbReference type="ARBA" id="ARBA00048679"/>
    </source>
</evidence>
<evidence type="ECO:0000256" key="11">
    <source>
        <dbReference type="ARBA" id="ARBA00023136"/>
    </source>
</evidence>
<keyword evidence="3" id="KW-1003">Cell membrane</keyword>
<dbReference type="InterPro" id="IPR005344">
    <property type="entry name" value="TMEM33/Pom33"/>
</dbReference>
<feature type="compositionally biased region" description="Low complexity" evidence="15">
    <location>
        <begin position="124"/>
        <end position="139"/>
    </location>
</feature>
<feature type="transmembrane region" description="Helical" evidence="16">
    <location>
        <begin position="930"/>
        <end position="954"/>
    </location>
</feature>
<dbReference type="SMART" id="SM00220">
    <property type="entry name" value="S_TKc"/>
    <property type="match status" value="1"/>
</dbReference>
<evidence type="ECO:0000259" key="17">
    <source>
        <dbReference type="PROSITE" id="PS50011"/>
    </source>
</evidence>
<name>A0A8J5G7Z7_ZINOF</name>
<comment type="catalytic activity">
    <reaction evidence="13">
        <text>L-seryl-[protein] + ATP = O-phospho-L-seryl-[protein] + ADP + H(+)</text>
        <dbReference type="Rhea" id="RHEA:17989"/>
        <dbReference type="Rhea" id="RHEA-COMP:9863"/>
        <dbReference type="Rhea" id="RHEA-COMP:11604"/>
        <dbReference type="ChEBI" id="CHEBI:15378"/>
        <dbReference type="ChEBI" id="CHEBI:29999"/>
        <dbReference type="ChEBI" id="CHEBI:30616"/>
        <dbReference type="ChEBI" id="CHEBI:83421"/>
        <dbReference type="ChEBI" id="CHEBI:456216"/>
        <dbReference type="EC" id="2.7.11.1"/>
    </reaction>
</comment>
<dbReference type="PROSITE" id="PS00108">
    <property type="entry name" value="PROTEIN_KINASE_ST"/>
    <property type="match status" value="1"/>
</dbReference>
<feature type="domain" description="Protein kinase" evidence="17">
    <location>
        <begin position="281"/>
        <end position="557"/>
    </location>
</feature>
<comment type="catalytic activity">
    <reaction evidence="12">
        <text>L-threonyl-[protein] + ATP = O-phospho-L-threonyl-[protein] + ADP + H(+)</text>
        <dbReference type="Rhea" id="RHEA:46608"/>
        <dbReference type="Rhea" id="RHEA-COMP:11060"/>
        <dbReference type="Rhea" id="RHEA-COMP:11605"/>
        <dbReference type="ChEBI" id="CHEBI:15378"/>
        <dbReference type="ChEBI" id="CHEBI:30013"/>
        <dbReference type="ChEBI" id="CHEBI:30616"/>
        <dbReference type="ChEBI" id="CHEBI:61977"/>
        <dbReference type="ChEBI" id="CHEBI:456216"/>
        <dbReference type="EC" id="2.7.11.1"/>
    </reaction>
</comment>
<dbReference type="InterPro" id="IPR000719">
    <property type="entry name" value="Prot_kinase_dom"/>
</dbReference>
<evidence type="ECO:0000256" key="2">
    <source>
        <dbReference type="ARBA" id="ARBA00012513"/>
    </source>
</evidence>
<feature type="binding site" evidence="14">
    <location>
        <position position="309"/>
    </location>
    <ligand>
        <name>ATP</name>
        <dbReference type="ChEBI" id="CHEBI:30616"/>
    </ligand>
</feature>
<dbReference type="GO" id="GO:0004674">
    <property type="term" value="F:protein serine/threonine kinase activity"/>
    <property type="evidence" value="ECO:0007669"/>
    <property type="project" value="UniProtKB-KW"/>
</dbReference>
<evidence type="ECO:0000313" key="18">
    <source>
        <dbReference type="EMBL" id="KAG6493615.1"/>
    </source>
</evidence>
<dbReference type="GO" id="GO:0005524">
    <property type="term" value="F:ATP binding"/>
    <property type="evidence" value="ECO:0007669"/>
    <property type="project" value="UniProtKB-UniRule"/>
</dbReference>
<protein>
    <recommendedName>
        <fullName evidence="2">non-specific serine/threonine protein kinase</fullName>
        <ecNumber evidence="2">2.7.11.1</ecNumber>
    </recommendedName>
</protein>
<evidence type="ECO:0000313" key="19">
    <source>
        <dbReference type="Proteomes" id="UP000734854"/>
    </source>
</evidence>
<organism evidence="18 19">
    <name type="scientific">Zingiber officinale</name>
    <name type="common">Ginger</name>
    <name type="synonym">Amomum zingiber</name>
    <dbReference type="NCBI Taxonomy" id="94328"/>
    <lineage>
        <taxon>Eukaryota</taxon>
        <taxon>Viridiplantae</taxon>
        <taxon>Streptophyta</taxon>
        <taxon>Embryophyta</taxon>
        <taxon>Tracheophyta</taxon>
        <taxon>Spermatophyta</taxon>
        <taxon>Magnoliopsida</taxon>
        <taxon>Liliopsida</taxon>
        <taxon>Zingiberales</taxon>
        <taxon>Zingiberaceae</taxon>
        <taxon>Zingiber</taxon>
    </lineage>
</organism>
<evidence type="ECO:0000256" key="8">
    <source>
        <dbReference type="ARBA" id="ARBA00022777"/>
    </source>
</evidence>
<feature type="compositionally biased region" description="Pro residues" evidence="15">
    <location>
        <begin position="40"/>
        <end position="50"/>
    </location>
</feature>
<reference evidence="18 19" key="1">
    <citation type="submission" date="2020-08" db="EMBL/GenBank/DDBJ databases">
        <title>Plant Genome Project.</title>
        <authorList>
            <person name="Zhang R.-G."/>
        </authorList>
    </citation>
    <scope>NUCLEOTIDE SEQUENCE [LARGE SCALE GENOMIC DNA]</scope>
    <source>
        <tissue evidence="18">Rhizome</tissue>
    </source>
</reference>
<evidence type="ECO:0000256" key="7">
    <source>
        <dbReference type="ARBA" id="ARBA00022741"/>
    </source>
</evidence>
<feature type="region of interest" description="Disordered" evidence="15">
    <location>
        <begin position="106"/>
        <end position="170"/>
    </location>
</feature>
<feature type="transmembrane region" description="Helical" evidence="16">
    <location>
        <begin position="786"/>
        <end position="805"/>
    </location>
</feature>
<keyword evidence="9 14" id="KW-0067">ATP-binding</keyword>
<dbReference type="PANTHER" id="PTHR47982">
    <property type="entry name" value="PROLINE-RICH RECEPTOR-LIKE PROTEIN KINASE PERK4"/>
    <property type="match status" value="1"/>
</dbReference>
<dbReference type="EC" id="2.7.11.1" evidence="2"/>
<gene>
    <name evidence="18" type="ORF">ZIOFF_048607</name>
</gene>
<dbReference type="SUPFAM" id="SSF56112">
    <property type="entry name" value="Protein kinase-like (PK-like)"/>
    <property type="match status" value="1"/>
</dbReference>
<dbReference type="InterPro" id="IPR001245">
    <property type="entry name" value="Ser-Thr/Tyr_kinase_cat_dom"/>
</dbReference>
<comment type="subcellular location">
    <subcellularLocation>
        <location evidence="1">Cell membrane</location>
        <topology evidence="1">Single-pass membrane protein</topology>
    </subcellularLocation>
</comment>
<feature type="compositionally biased region" description="Low complexity" evidence="15">
    <location>
        <begin position="720"/>
        <end position="739"/>
    </location>
</feature>
<evidence type="ECO:0000256" key="6">
    <source>
        <dbReference type="ARBA" id="ARBA00022692"/>
    </source>
</evidence>
<keyword evidence="4" id="KW-0723">Serine/threonine-protein kinase</keyword>
<evidence type="ECO:0000256" key="10">
    <source>
        <dbReference type="ARBA" id="ARBA00022989"/>
    </source>
</evidence>
<feature type="compositionally biased region" description="Pro residues" evidence="15">
    <location>
        <begin position="106"/>
        <end position="123"/>
    </location>
</feature>
<evidence type="ECO:0000256" key="3">
    <source>
        <dbReference type="ARBA" id="ARBA00022475"/>
    </source>
</evidence>
<evidence type="ECO:0000256" key="5">
    <source>
        <dbReference type="ARBA" id="ARBA00022679"/>
    </source>
</evidence>
<evidence type="ECO:0000256" key="16">
    <source>
        <dbReference type="SAM" id="Phobius"/>
    </source>
</evidence>
<keyword evidence="10 16" id="KW-1133">Transmembrane helix</keyword>
<keyword evidence="6 16" id="KW-0812">Transmembrane</keyword>
<feature type="compositionally biased region" description="Pro residues" evidence="15">
    <location>
        <begin position="71"/>
        <end position="84"/>
    </location>
</feature>
<evidence type="ECO:0000256" key="9">
    <source>
        <dbReference type="ARBA" id="ARBA00022840"/>
    </source>
</evidence>
<proteinExistence type="predicted"/>
<feature type="transmembrane region" description="Helical" evidence="16">
    <location>
        <begin position="180"/>
        <end position="202"/>
    </location>
</feature>
<dbReference type="CDD" id="cd14066">
    <property type="entry name" value="STKc_IRAK"/>
    <property type="match status" value="1"/>
</dbReference>
<dbReference type="InterPro" id="IPR008271">
    <property type="entry name" value="Ser/Thr_kinase_AS"/>
</dbReference>
<dbReference type="GO" id="GO:0005886">
    <property type="term" value="C:plasma membrane"/>
    <property type="evidence" value="ECO:0007669"/>
    <property type="project" value="UniProtKB-SubCell"/>
</dbReference>
<dbReference type="Proteomes" id="UP000734854">
    <property type="component" value="Unassembled WGS sequence"/>
</dbReference>
<dbReference type="EMBL" id="JACMSC010000013">
    <property type="protein sequence ID" value="KAG6493615.1"/>
    <property type="molecule type" value="Genomic_DNA"/>
</dbReference>
<keyword evidence="19" id="KW-1185">Reference proteome</keyword>
<keyword evidence="7 14" id="KW-0547">Nucleotide-binding</keyword>
<accession>A0A8J5G7Z7</accession>
<feature type="region of interest" description="Disordered" evidence="15">
    <location>
        <begin position="627"/>
        <end position="655"/>
    </location>
</feature>
<dbReference type="InterPro" id="IPR017441">
    <property type="entry name" value="Protein_kinase_ATP_BS"/>
</dbReference>
<dbReference type="PROSITE" id="PS00107">
    <property type="entry name" value="PROTEIN_KINASE_ATP"/>
    <property type="match status" value="1"/>
</dbReference>